<organism evidence="2 3">
    <name type="scientific">Trichuris trichiura</name>
    <name type="common">Whipworm</name>
    <name type="synonym">Trichocephalus trichiurus</name>
    <dbReference type="NCBI Taxonomy" id="36087"/>
    <lineage>
        <taxon>Eukaryota</taxon>
        <taxon>Metazoa</taxon>
        <taxon>Ecdysozoa</taxon>
        <taxon>Nematoda</taxon>
        <taxon>Enoplea</taxon>
        <taxon>Dorylaimia</taxon>
        <taxon>Trichinellida</taxon>
        <taxon>Trichuridae</taxon>
        <taxon>Trichuris</taxon>
    </lineage>
</organism>
<evidence type="ECO:0000259" key="1">
    <source>
        <dbReference type="PROSITE" id="PS51390"/>
    </source>
</evidence>
<dbReference type="GO" id="GO:0030414">
    <property type="term" value="F:peptidase inhibitor activity"/>
    <property type="evidence" value="ECO:0007669"/>
    <property type="project" value="InterPro"/>
</dbReference>
<dbReference type="OrthoDB" id="4473401at2759"/>
<dbReference type="Gene3D" id="4.10.75.10">
    <property type="entry name" value="Elafin-like"/>
    <property type="match status" value="1"/>
</dbReference>
<proteinExistence type="predicted"/>
<accession>A0A077ZDT1</accession>
<evidence type="ECO:0000313" key="3">
    <source>
        <dbReference type="Proteomes" id="UP000030665"/>
    </source>
</evidence>
<dbReference type="MEROPS" id="I17.001"/>
<dbReference type="SUPFAM" id="SSF57256">
    <property type="entry name" value="Elafin-like"/>
    <property type="match status" value="2"/>
</dbReference>
<dbReference type="SMART" id="SM00217">
    <property type="entry name" value="WAP"/>
    <property type="match status" value="1"/>
</dbReference>
<dbReference type="Proteomes" id="UP000030665">
    <property type="component" value="Unassembled WGS sequence"/>
</dbReference>
<protein>
    <submittedName>
        <fullName evidence="2">WAP domain containing protein, SLPI-like</fullName>
    </submittedName>
</protein>
<reference evidence="2" key="1">
    <citation type="submission" date="2014-01" db="EMBL/GenBank/DDBJ databases">
        <authorList>
            <person name="Aslett M."/>
        </authorList>
    </citation>
    <scope>NUCLEOTIDE SEQUENCE</scope>
</reference>
<name>A0A077ZDT1_TRITR</name>
<sequence length="162" mass="18195">MDCSHQFDRHVTNAYGTENKQQHIDGARCPDGTHSAIMCITSAQCSPWRGHCIRGQCCPMNKSLLPQKETQECPFAAPLKQIRSAKPCVLNTDCKSPERCCDTEFGSHCLSPLKINYRTCPKVTTRSVNQENRCQSDEECEGQMKCCELPTGKVCLFPVEFM</sequence>
<gene>
    <name evidence="2" type="ORF">TTRE_0000594101</name>
</gene>
<dbReference type="PROSITE" id="PS51390">
    <property type="entry name" value="WAP"/>
    <property type="match status" value="1"/>
</dbReference>
<dbReference type="InterPro" id="IPR008197">
    <property type="entry name" value="WAP_dom"/>
</dbReference>
<evidence type="ECO:0000313" key="2">
    <source>
        <dbReference type="EMBL" id="CDW57648.1"/>
    </source>
</evidence>
<dbReference type="AlphaFoldDB" id="A0A077ZDT1"/>
<keyword evidence="3" id="KW-1185">Reference proteome</keyword>
<feature type="domain" description="WAP" evidence="1">
    <location>
        <begin position="114"/>
        <end position="159"/>
    </location>
</feature>
<dbReference type="InterPro" id="IPR036645">
    <property type="entry name" value="Elafin-like_sf"/>
</dbReference>
<reference evidence="2" key="2">
    <citation type="submission" date="2014-03" db="EMBL/GenBank/DDBJ databases">
        <title>The whipworm genome and dual-species transcriptomics of an intimate host-pathogen interaction.</title>
        <authorList>
            <person name="Foth B.J."/>
            <person name="Tsai I.J."/>
            <person name="Reid A.J."/>
            <person name="Bancroft A.J."/>
            <person name="Nichol S."/>
            <person name="Tracey A."/>
            <person name="Holroyd N."/>
            <person name="Cotton J.A."/>
            <person name="Stanley E.J."/>
            <person name="Zarowiecki M."/>
            <person name="Liu J.Z."/>
            <person name="Huckvale T."/>
            <person name="Cooper P.J."/>
            <person name="Grencis R.K."/>
            <person name="Berriman M."/>
        </authorList>
    </citation>
    <scope>NUCLEOTIDE SEQUENCE [LARGE SCALE GENOMIC DNA]</scope>
</reference>
<dbReference type="STRING" id="36087.A0A077ZDT1"/>
<dbReference type="EMBL" id="HG806194">
    <property type="protein sequence ID" value="CDW57648.1"/>
    <property type="molecule type" value="Genomic_DNA"/>
</dbReference>
<dbReference type="Pfam" id="PF00095">
    <property type="entry name" value="WAP"/>
    <property type="match status" value="2"/>
</dbReference>
<dbReference type="GO" id="GO:0005576">
    <property type="term" value="C:extracellular region"/>
    <property type="evidence" value="ECO:0007669"/>
    <property type="project" value="InterPro"/>
</dbReference>